<dbReference type="Pfam" id="PF00251">
    <property type="entry name" value="Glyco_hydro_32N"/>
    <property type="match status" value="1"/>
</dbReference>
<gene>
    <name evidence="7" type="ORF">GCM10011366_09290</name>
</gene>
<proteinExistence type="inferred from homology"/>
<feature type="region of interest" description="Disordered" evidence="5">
    <location>
        <begin position="464"/>
        <end position="486"/>
    </location>
</feature>
<dbReference type="PANTHER" id="PTHR43101">
    <property type="entry name" value="BETA-FRUCTOSIDASE"/>
    <property type="match status" value="1"/>
</dbReference>
<feature type="domain" description="Glycosyl hydrolase family 32 N-terminal" evidence="6">
    <location>
        <begin position="69"/>
        <end position="381"/>
    </location>
</feature>
<dbReference type="InterPro" id="IPR051214">
    <property type="entry name" value="GH32_Enzymes"/>
</dbReference>
<evidence type="ECO:0000313" key="7">
    <source>
        <dbReference type="EMBL" id="GGF43614.1"/>
    </source>
</evidence>
<comment type="similarity">
    <text evidence="1">Belongs to the glycosyl hydrolase 32 family.</text>
</comment>
<dbReference type="Proteomes" id="UP000605670">
    <property type="component" value="Unassembled WGS sequence"/>
</dbReference>
<evidence type="ECO:0000256" key="4">
    <source>
        <dbReference type="ARBA" id="ARBA00023295"/>
    </source>
</evidence>
<feature type="region of interest" description="Disordered" evidence="5">
    <location>
        <begin position="19"/>
        <end position="39"/>
    </location>
</feature>
<evidence type="ECO:0000256" key="2">
    <source>
        <dbReference type="ARBA" id="ARBA00012758"/>
    </source>
</evidence>
<evidence type="ECO:0000259" key="6">
    <source>
        <dbReference type="Pfam" id="PF00251"/>
    </source>
</evidence>
<dbReference type="PANTHER" id="PTHR43101:SF1">
    <property type="entry name" value="BETA-FRUCTOSIDASE"/>
    <property type="match status" value="1"/>
</dbReference>
<protein>
    <recommendedName>
        <fullName evidence="2">beta-fructofuranosidase</fullName>
        <ecNumber evidence="2">3.2.1.26</ecNumber>
    </recommendedName>
</protein>
<dbReference type="InterPro" id="IPR013148">
    <property type="entry name" value="Glyco_hydro_32_N"/>
</dbReference>
<dbReference type="SUPFAM" id="SSF75005">
    <property type="entry name" value="Arabinanase/levansucrase/invertase"/>
    <property type="match status" value="1"/>
</dbReference>
<feature type="compositionally biased region" description="Pro residues" evidence="5">
    <location>
        <begin position="473"/>
        <end position="486"/>
    </location>
</feature>
<dbReference type="Gene3D" id="2.115.10.20">
    <property type="entry name" value="Glycosyl hydrolase domain, family 43"/>
    <property type="match status" value="1"/>
</dbReference>
<sequence length="486" mass="51267">MARLATSSACPAQAVWTPKISTAETETPTAGRSALQDTAGTGSAAGSLVVVAEGTGRAYGARVSGTTYHLRPASGWLNDPNGMVRHGDRWHVFFQHNPAGPFHDAIAWGHASSADLAGWDLHPVAFGPTPGGPDALGCWSGCWLPGLERPAVAYSGIATTAFASTVCVRTGSEDLLGWSAPTVVAETPPGVRQMRDPCVVEHGGLRYAVLGAELDDGEPAVLLFGLADPWRWDYLGVWLTPASAPVLQQARPADVWECPQLVPVGERWVLVLSLHDRGVLGPVVAAVGDLVDEEGLPRFVPERLDLLDAGSSFYAPQAVLDGAADPWVMGWVRQEGRAPGVHDAPTSDDLDELHARDHAGCLTLPRRLVLRDGRARLALDPAVRRLVVGDGDALAAGRHALTEPGRALVDGAARLEHPALEPVELPSGTEVWVDDDVVEVYPGDGSTTSTWRAAQPWTLLVDEGGATWSPLSPAAPPTAPRAPRPS</sequence>
<reference evidence="7" key="1">
    <citation type="journal article" date="2014" name="Int. J. Syst. Evol. Microbiol.">
        <title>Complete genome sequence of Corynebacterium casei LMG S-19264T (=DSM 44701T), isolated from a smear-ripened cheese.</title>
        <authorList>
            <consortium name="US DOE Joint Genome Institute (JGI-PGF)"/>
            <person name="Walter F."/>
            <person name="Albersmeier A."/>
            <person name="Kalinowski J."/>
            <person name="Ruckert C."/>
        </authorList>
    </citation>
    <scope>NUCLEOTIDE SEQUENCE</scope>
    <source>
        <strain evidence="7">CGMCC 1.12160</strain>
    </source>
</reference>
<reference evidence="7" key="2">
    <citation type="submission" date="2020-09" db="EMBL/GenBank/DDBJ databases">
        <authorList>
            <person name="Sun Q."/>
            <person name="Zhou Y."/>
        </authorList>
    </citation>
    <scope>NUCLEOTIDE SEQUENCE</scope>
    <source>
        <strain evidence="7">CGMCC 1.12160</strain>
    </source>
</reference>
<evidence type="ECO:0000256" key="5">
    <source>
        <dbReference type="SAM" id="MobiDB-lite"/>
    </source>
</evidence>
<name>A0A917BIL7_9MICO</name>
<accession>A0A917BIL7</accession>
<dbReference type="CDD" id="cd08996">
    <property type="entry name" value="GH32_FFase"/>
    <property type="match status" value="1"/>
</dbReference>
<evidence type="ECO:0000256" key="3">
    <source>
        <dbReference type="ARBA" id="ARBA00022801"/>
    </source>
</evidence>
<dbReference type="InterPro" id="IPR018053">
    <property type="entry name" value="Glyco_hydro_32_AS"/>
</dbReference>
<dbReference type="PROSITE" id="PS00609">
    <property type="entry name" value="GLYCOSYL_HYDROL_F32"/>
    <property type="match status" value="1"/>
</dbReference>
<organism evidence="7 8">
    <name type="scientific">Ornithinimicrobium tianjinense</name>
    <dbReference type="NCBI Taxonomy" id="1195761"/>
    <lineage>
        <taxon>Bacteria</taxon>
        <taxon>Bacillati</taxon>
        <taxon>Actinomycetota</taxon>
        <taxon>Actinomycetes</taxon>
        <taxon>Micrococcales</taxon>
        <taxon>Ornithinimicrobiaceae</taxon>
        <taxon>Ornithinimicrobium</taxon>
    </lineage>
</organism>
<keyword evidence="3" id="KW-0378">Hydrolase</keyword>
<dbReference type="EMBL" id="BMEM01000001">
    <property type="protein sequence ID" value="GGF43614.1"/>
    <property type="molecule type" value="Genomic_DNA"/>
</dbReference>
<dbReference type="SMART" id="SM00640">
    <property type="entry name" value="Glyco_32"/>
    <property type="match status" value="1"/>
</dbReference>
<dbReference type="InterPro" id="IPR001362">
    <property type="entry name" value="Glyco_hydro_32"/>
</dbReference>
<keyword evidence="8" id="KW-1185">Reference proteome</keyword>
<dbReference type="AlphaFoldDB" id="A0A917BIL7"/>
<dbReference type="InterPro" id="IPR023296">
    <property type="entry name" value="Glyco_hydro_beta-prop_sf"/>
</dbReference>
<evidence type="ECO:0000313" key="8">
    <source>
        <dbReference type="Proteomes" id="UP000605670"/>
    </source>
</evidence>
<dbReference type="EC" id="3.2.1.26" evidence="2"/>
<keyword evidence="4" id="KW-0326">Glycosidase</keyword>
<evidence type="ECO:0000256" key="1">
    <source>
        <dbReference type="ARBA" id="ARBA00009902"/>
    </source>
</evidence>
<dbReference type="GO" id="GO:0004564">
    <property type="term" value="F:beta-fructofuranosidase activity"/>
    <property type="evidence" value="ECO:0007669"/>
    <property type="project" value="UniProtKB-EC"/>
</dbReference>
<comment type="caution">
    <text evidence="7">The sequence shown here is derived from an EMBL/GenBank/DDBJ whole genome shotgun (WGS) entry which is preliminary data.</text>
</comment>
<dbReference type="GO" id="GO:0005975">
    <property type="term" value="P:carbohydrate metabolic process"/>
    <property type="evidence" value="ECO:0007669"/>
    <property type="project" value="InterPro"/>
</dbReference>